<keyword evidence="3" id="KW-0378">Hydrolase</keyword>
<dbReference type="GO" id="GO:0004519">
    <property type="term" value="F:endonuclease activity"/>
    <property type="evidence" value="ECO:0007669"/>
    <property type="project" value="UniProtKB-KW"/>
</dbReference>
<dbReference type="RefSeq" id="WP_218404652.1">
    <property type="nucleotide sequence ID" value="NZ_JAGSPC010000001.1"/>
</dbReference>
<keyword evidence="4" id="KW-1185">Reference proteome</keyword>
<feature type="transmembrane region" description="Helical" evidence="1">
    <location>
        <begin position="41"/>
        <end position="59"/>
    </location>
</feature>
<dbReference type="EMBL" id="JAGSPC010000001">
    <property type="protein sequence ID" value="MBV7259422.1"/>
    <property type="molecule type" value="Genomic_DNA"/>
</dbReference>
<dbReference type="AlphaFoldDB" id="A0A9X1F361"/>
<keyword evidence="1" id="KW-0812">Transmembrane</keyword>
<organism evidence="3 4">
    <name type="scientific">Erythrobacter crassostreae</name>
    <dbReference type="NCBI Taxonomy" id="2828328"/>
    <lineage>
        <taxon>Bacteria</taxon>
        <taxon>Pseudomonadati</taxon>
        <taxon>Pseudomonadota</taxon>
        <taxon>Alphaproteobacteria</taxon>
        <taxon>Sphingomonadales</taxon>
        <taxon>Erythrobacteraceae</taxon>
        <taxon>Erythrobacter/Porphyrobacter group</taxon>
        <taxon>Erythrobacter</taxon>
    </lineage>
</organism>
<evidence type="ECO:0000313" key="4">
    <source>
        <dbReference type="Proteomes" id="UP001138681"/>
    </source>
</evidence>
<gene>
    <name evidence="3" type="ORF">KCG46_07540</name>
</gene>
<evidence type="ECO:0000256" key="1">
    <source>
        <dbReference type="SAM" id="Phobius"/>
    </source>
</evidence>
<dbReference type="Proteomes" id="UP001138681">
    <property type="component" value="Unassembled WGS sequence"/>
</dbReference>
<feature type="domain" description="Endonuclease/exonuclease/phosphatase" evidence="2">
    <location>
        <begin position="105"/>
        <end position="309"/>
    </location>
</feature>
<protein>
    <submittedName>
        <fullName evidence="3">Endonuclease/exonuclease/phosphatase family protein</fullName>
    </submittedName>
</protein>
<sequence length="326" mass="36428">MRAVSYTFLTIGIVAAAATSFSLVHTDWWFVRALDLVREPATYLFTALLIGSLLAKTWFRGWTALLLGFSAIINVWCIWPYSSLASTQIELAPDAPDNRCFTAYSANVKMENTNFSALIEQVDKYDPDILFLTETDEKWIEALSPMLSNYPTVQTHPQDDTFGKVFASRLQTVDVDFNEKEGEDTPTLFSLLRASDTALIRFTGLHPKAPLPGQNTEQRDRSIVRAAKIADGDIAGAIVMGDFNDVPWSRTTSEFRDKGEWSDPRIGRGTFPTFPSFALPIGWPLDQVMVKGDVAVRSLEVMDSNGSDHRALLAHFCLPRPINIQR</sequence>
<keyword evidence="1" id="KW-0472">Membrane</keyword>
<proteinExistence type="predicted"/>
<reference evidence="3" key="1">
    <citation type="submission" date="2021-04" db="EMBL/GenBank/DDBJ databases">
        <authorList>
            <person name="Pira H."/>
            <person name="Risdian C."/>
            <person name="Wink J."/>
        </authorList>
    </citation>
    <scope>NUCLEOTIDE SEQUENCE</scope>
    <source>
        <strain evidence="3">WH158</strain>
    </source>
</reference>
<dbReference type="InterPro" id="IPR005135">
    <property type="entry name" value="Endo/exonuclease/phosphatase"/>
</dbReference>
<evidence type="ECO:0000313" key="3">
    <source>
        <dbReference type="EMBL" id="MBV7259422.1"/>
    </source>
</evidence>
<evidence type="ECO:0000259" key="2">
    <source>
        <dbReference type="Pfam" id="PF03372"/>
    </source>
</evidence>
<feature type="transmembrane region" description="Helical" evidence="1">
    <location>
        <begin position="64"/>
        <end position="82"/>
    </location>
</feature>
<keyword evidence="3" id="KW-0540">Nuclease</keyword>
<keyword evidence="1" id="KW-1133">Transmembrane helix</keyword>
<comment type="caution">
    <text evidence="3">The sequence shown here is derived from an EMBL/GenBank/DDBJ whole genome shotgun (WGS) entry which is preliminary data.</text>
</comment>
<name>A0A9X1F361_9SPHN</name>
<dbReference type="Pfam" id="PF03372">
    <property type="entry name" value="Exo_endo_phos"/>
    <property type="match status" value="1"/>
</dbReference>
<accession>A0A9X1F361</accession>
<keyword evidence="3" id="KW-0255">Endonuclease</keyword>